<accession>A0ACB9AS32</accession>
<protein>
    <submittedName>
        <fullName evidence="1">Uncharacterized protein</fullName>
    </submittedName>
</protein>
<gene>
    <name evidence="1" type="ORF">L1987_71448</name>
</gene>
<reference evidence="2" key="1">
    <citation type="journal article" date="2022" name="Mol. Ecol. Resour.">
        <title>The genomes of chicory, endive, great burdock and yacon provide insights into Asteraceae palaeo-polyploidization history and plant inulin production.</title>
        <authorList>
            <person name="Fan W."/>
            <person name="Wang S."/>
            <person name="Wang H."/>
            <person name="Wang A."/>
            <person name="Jiang F."/>
            <person name="Liu H."/>
            <person name="Zhao H."/>
            <person name="Xu D."/>
            <person name="Zhang Y."/>
        </authorList>
    </citation>
    <scope>NUCLEOTIDE SEQUENCE [LARGE SCALE GENOMIC DNA]</scope>
    <source>
        <strain evidence="2">cv. Yunnan</strain>
    </source>
</reference>
<dbReference type="EMBL" id="CM042041">
    <property type="protein sequence ID" value="KAI3712879.1"/>
    <property type="molecule type" value="Genomic_DNA"/>
</dbReference>
<proteinExistence type="predicted"/>
<evidence type="ECO:0000313" key="2">
    <source>
        <dbReference type="Proteomes" id="UP001056120"/>
    </source>
</evidence>
<name>A0ACB9AS32_9ASTR</name>
<keyword evidence="2" id="KW-1185">Reference proteome</keyword>
<sequence>MEGRLRVEKASAEARERAVADKFSYQSTGIRQNSLPSDLAGSYSGLRYYQASSQGGEGESPQRCKARLERHQRTADRAAKALAEKNTRDLIAQKEQAERRRLAEGLDAEVKRWSSGKQGNLRALLSTLQYILGADSGWQPVPLTEVITTAAVKKAYRKATLFLIFSRKPGTNSIQKSGSRVISVLRELTVYTCFRNDLYSVHETSNPFISVSCSSSICFFVCKFQLKMCRDG</sequence>
<comment type="caution">
    <text evidence="1">The sequence shown here is derived from an EMBL/GenBank/DDBJ whole genome shotgun (WGS) entry which is preliminary data.</text>
</comment>
<reference evidence="1 2" key="2">
    <citation type="journal article" date="2022" name="Mol. Ecol. Resour.">
        <title>The genomes of chicory, endive, great burdock and yacon provide insights into Asteraceae paleo-polyploidization history and plant inulin production.</title>
        <authorList>
            <person name="Fan W."/>
            <person name="Wang S."/>
            <person name="Wang H."/>
            <person name="Wang A."/>
            <person name="Jiang F."/>
            <person name="Liu H."/>
            <person name="Zhao H."/>
            <person name="Xu D."/>
            <person name="Zhang Y."/>
        </authorList>
    </citation>
    <scope>NUCLEOTIDE SEQUENCE [LARGE SCALE GENOMIC DNA]</scope>
    <source>
        <strain evidence="2">cv. Yunnan</strain>
        <tissue evidence="1">Leaves</tissue>
    </source>
</reference>
<organism evidence="1 2">
    <name type="scientific">Smallanthus sonchifolius</name>
    <dbReference type="NCBI Taxonomy" id="185202"/>
    <lineage>
        <taxon>Eukaryota</taxon>
        <taxon>Viridiplantae</taxon>
        <taxon>Streptophyta</taxon>
        <taxon>Embryophyta</taxon>
        <taxon>Tracheophyta</taxon>
        <taxon>Spermatophyta</taxon>
        <taxon>Magnoliopsida</taxon>
        <taxon>eudicotyledons</taxon>
        <taxon>Gunneridae</taxon>
        <taxon>Pentapetalae</taxon>
        <taxon>asterids</taxon>
        <taxon>campanulids</taxon>
        <taxon>Asterales</taxon>
        <taxon>Asteraceae</taxon>
        <taxon>Asteroideae</taxon>
        <taxon>Heliantheae alliance</taxon>
        <taxon>Millerieae</taxon>
        <taxon>Smallanthus</taxon>
    </lineage>
</organism>
<dbReference type="Proteomes" id="UP001056120">
    <property type="component" value="Linkage Group LG24"/>
</dbReference>
<evidence type="ECO:0000313" key="1">
    <source>
        <dbReference type="EMBL" id="KAI3712879.1"/>
    </source>
</evidence>